<evidence type="ECO:0000313" key="2">
    <source>
        <dbReference type="Proteomes" id="UP000265520"/>
    </source>
</evidence>
<evidence type="ECO:0000313" key="1">
    <source>
        <dbReference type="EMBL" id="MCI17987.1"/>
    </source>
</evidence>
<dbReference type="Gene3D" id="3.30.70.120">
    <property type="match status" value="1"/>
</dbReference>
<dbReference type="EMBL" id="LXQA010107965">
    <property type="protein sequence ID" value="MCI17987.1"/>
    <property type="molecule type" value="Genomic_DNA"/>
</dbReference>
<sequence>SERVEAVSLALSNMGIEVAVSDIWGGFDIQNVQDHPDYDNTIFVRNRKLDMIVKCNEVKSVIDAIIKSSQVEWPVGDYKSLCKVERFFYRV</sequence>
<keyword evidence="2" id="KW-1185">Reference proteome</keyword>
<reference evidence="1 2" key="1">
    <citation type="journal article" date="2018" name="Front. Plant Sci.">
        <title>Red Clover (Trifolium pratense) and Zigzag Clover (T. medium) - A Picture of Genomic Similarities and Differences.</title>
        <authorList>
            <person name="Dluhosova J."/>
            <person name="Istvanek J."/>
            <person name="Nedelnik J."/>
            <person name="Repkova J."/>
        </authorList>
    </citation>
    <scope>NUCLEOTIDE SEQUENCE [LARGE SCALE GENOMIC DNA]</scope>
    <source>
        <strain evidence="2">cv. 10/8</strain>
        <tissue evidence="1">Leaf</tissue>
    </source>
</reference>
<proteinExistence type="predicted"/>
<dbReference type="Proteomes" id="UP000265520">
    <property type="component" value="Unassembled WGS sequence"/>
</dbReference>
<feature type="non-terminal residue" evidence="1">
    <location>
        <position position="1"/>
    </location>
</feature>
<dbReference type="InterPro" id="IPR015867">
    <property type="entry name" value="N-reg_PII/ATP_PRibTrfase_C"/>
</dbReference>
<accession>A0A392Q1X7</accession>
<organism evidence="1 2">
    <name type="scientific">Trifolium medium</name>
    <dbReference type="NCBI Taxonomy" id="97028"/>
    <lineage>
        <taxon>Eukaryota</taxon>
        <taxon>Viridiplantae</taxon>
        <taxon>Streptophyta</taxon>
        <taxon>Embryophyta</taxon>
        <taxon>Tracheophyta</taxon>
        <taxon>Spermatophyta</taxon>
        <taxon>Magnoliopsida</taxon>
        <taxon>eudicotyledons</taxon>
        <taxon>Gunneridae</taxon>
        <taxon>Pentapetalae</taxon>
        <taxon>rosids</taxon>
        <taxon>fabids</taxon>
        <taxon>Fabales</taxon>
        <taxon>Fabaceae</taxon>
        <taxon>Papilionoideae</taxon>
        <taxon>50 kb inversion clade</taxon>
        <taxon>NPAAA clade</taxon>
        <taxon>Hologalegina</taxon>
        <taxon>IRL clade</taxon>
        <taxon>Trifolieae</taxon>
        <taxon>Trifolium</taxon>
    </lineage>
</organism>
<comment type="caution">
    <text evidence="1">The sequence shown here is derived from an EMBL/GenBank/DDBJ whole genome shotgun (WGS) entry which is preliminary data.</text>
</comment>
<name>A0A392Q1X7_9FABA</name>
<dbReference type="AlphaFoldDB" id="A0A392Q1X7"/>
<protein>
    <submittedName>
        <fullName evidence="1">Uncharacterized protein</fullName>
    </submittedName>
</protein>